<keyword evidence="3 9" id="KW-0812">Transmembrane</keyword>
<gene>
    <name evidence="11" type="primary">GPBAR1</name>
</gene>
<reference evidence="11" key="1">
    <citation type="submission" date="2025-08" db="UniProtKB">
        <authorList>
            <consortium name="Ensembl"/>
        </authorList>
    </citation>
    <scope>IDENTIFICATION</scope>
</reference>
<dbReference type="PRINTS" id="PR00237">
    <property type="entry name" value="GPCRRHODOPSN"/>
</dbReference>
<feature type="transmembrane region" description="Helical" evidence="9">
    <location>
        <begin position="290"/>
        <end position="312"/>
    </location>
</feature>
<feature type="transmembrane region" description="Helical" evidence="9">
    <location>
        <begin position="199"/>
        <end position="225"/>
    </location>
</feature>
<dbReference type="Ensembl" id="ENSPTXT00000010060.1">
    <property type="protein sequence ID" value="ENSPTXP00000009724.1"/>
    <property type="gene ID" value="ENSPTXG00000006954.1"/>
</dbReference>
<feature type="transmembrane region" description="Helical" evidence="9">
    <location>
        <begin position="53"/>
        <end position="71"/>
    </location>
</feature>
<evidence type="ECO:0000256" key="4">
    <source>
        <dbReference type="ARBA" id="ARBA00022989"/>
    </source>
</evidence>
<feature type="transmembrane region" description="Helical" evidence="9">
    <location>
        <begin position="260"/>
        <end position="284"/>
    </location>
</feature>
<dbReference type="Proteomes" id="UP000472273">
    <property type="component" value="Unplaced"/>
</dbReference>
<reference evidence="11" key="2">
    <citation type="submission" date="2025-09" db="UniProtKB">
        <authorList>
            <consortium name="Ensembl"/>
        </authorList>
    </citation>
    <scope>IDENTIFICATION</scope>
</reference>
<dbReference type="SUPFAM" id="SSF81321">
    <property type="entry name" value="Family A G protein-coupled receptor-like"/>
    <property type="match status" value="1"/>
</dbReference>
<proteinExistence type="predicted"/>
<evidence type="ECO:0000256" key="7">
    <source>
        <dbReference type="ARBA" id="ARBA00023170"/>
    </source>
</evidence>
<evidence type="ECO:0000256" key="5">
    <source>
        <dbReference type="ARBA" id="ARBA00023040"/>
    </source>
</evidence>
<feature type="transmembrane region" description="Helical" evidence="9">
    <location>
        <begin position="78"/>
        <end position="99"/>
    </location>
</feature>
<keyword evidence="12" id="KW-1185">Reference proteome</keyword>
<dbReference type="PANTHER" id="PTHR24249">
    <property type="entry name" value="HISTAMINE RECEPTOR-RELATED G-PROTEIN COUPLED RECEPTOR"/>
    <property type="match status" value="1"/>
</dbReference>
<organism evidence="11 12">
    <name type="scientific">Pseudonaja textilis</name>
    <name type="common">Eastern brown snake</name>
    <dbReference type="NCBI Taxonomy" id="8673"/>
    <lineage>
        <taxon>Eukaryota</taxon>
        <taxon>Metazoa</taxon>
        <taxon>Chordata</taxon>
        <taxon>Craniata</taxon>
        <taxon>Vertebrata</taxon>
        <taxon>Euteleostomi</taxon>
        <taxon>Lepidosauria</taxon>
        <taxon>Squamata</taxon>
        <taxon>Bifurcata</taxon>
        <taxon>Unidentata</taxon>
        <taxon>Episquamata</taxon>
        <taxon>Toxicofera</taxon>
        <taxon>Serpentes</taxon>
        <taxon>Colubroidea</taxon>
        <taxon>Elapidae</taxon>
        <taxon>Hydrophiinae</taxon>
        <taxon>Pseudonaja</taxon>
    </lineage>
</organism>
<comment type="subcellular location">
    <subcellularLocation>
        <location evidence="1">Cell membrane</location>
        <topology evidence="1">Multi-pass membrane protein</topology>
    </subcellularLocation>
</comment>
<evidence type="ECO:0000256" key="6">
    <source>
        <dbReference type="ARBA" id="ARBA00023136"/>
    </source>
</evidence>
<keyword evidence="6 9" id="KW-0472">Membrane</keyword>
<keyword evidence="5" id="KW-0297">G-protein coupled receptor</keyword>
<keyword evidence="2" id="KW-1003">Cell membrane</keyword>
<evidence type="ECO:0000256" key="9">
    <source>
        <dbReference type="SAM" id="Phobius"/>
    </source>
</evidence>
<sequence>MSTGFLLCLEETCKRLFPYFLEEVISEAQKIVDSLSDAQMDPEYLISLFSRPLSAFIILANVFIILGILFNRKLHGTINWFFLSLLIADLLAGGALPYVSKMPFEKDGLSYGQCLAHYAVPNFLFLSFLANLLVMHYAKYICIIQPLHYHQAWVYRWAGLYICLAWMSPLTFASMPLAWYQKKPNESCSTEKVLNQPYLYVETYVFIIPIIFAIAVMGIQMLCIARKQLKNIKKLLNSVNQSQIPSELEQQLELRHAKSIASVSLIFLVCWVPYIVCLNISLYLEIKRSTTLAIFICIGTASAAVIPIILSLGNRQYTKFWSDMAMKAYKTCCRSQGCKQHNNHPCGNNTETPTIPD</sequence>
<dbReference type="GO" id="GO:0004930">
    <property type="term" value="F:G protein-coupled receptor activity"/>
    <property type="evidence" value="ECO:0007669"/>
    <property type="project" value="UniProtKB-KW"/>
</dbReference>
<keyword evidence="8" id="KW-0807">Transducer</keyword>
<feature type="transmembrane region" description="Helical" evidence="9">
    <location>
        <begin position="119"/>
        <end position="138"/>
    </location>
</feature>
<dbReference type="GO" id="GO:0005886">
    <property type="term" value="C:plasma membrane"/>
    <property type="evidence" value="ECO:0007669"/>
    <property type="project" value="UniProtKB-SubCell"/>
</dbReference>
<evidence type="ECO:0000256" key="3">
    <source>
        <dbReference type="ARBA" id="ARBA00022692"/>
    </source>
</evidence>
<name>A0A670YFE0_PSETE</name>
<evidence type="ECO:0000259" key="10">
    <source>
        <dbReference type="PROSITE" id="PS50262"/>
    </source>
</evidence>
<dbReference type="OMA" id="ACWVPYL"/>
<keyword evidence="7" id="KW-0675">Receptor</keyword>
<dbReference type="InterPro" id="IPR017452">
    <property type="entry name" value="GPCR_Rhodpsn_7TM"/>
</dbReference>
<evidence type="ECO:0000256" key="1">
    <source>
        <dbReference type="ARBA" id="ARBA00004651"/>
    </source>
</evidence>
<evidence type="ECO:0000256" key="2">
    <source>
        <dbReference type="ARBA" id="ARBA00022475"/>
    </source>
</evidence>
<feature type="domain" description="G-protein coupled receptors family 1 profile" evidence="10">
    <location>
        <begin position="60"/>
        <end position="310"/>
    </location>
</feature>
<dbReference type="Gene3D" id="1.20.1070.10">
    <property type="entry name" value="Rhodopsin 7-helix transmembrane proteins"/>
    <property type="match status" value="1"/>
</dbReference>
<dbReference type="AlphaFoldDB" id="A0A670YFE0"/>
<evidence type="ECO:0000256" key="8">
    <source>
        <dbReference type="ARBA" id="ARBA00023224"/>
    </source>
</evidence>
<dbReference type="Pfam" id="PF00001">
    <property type="entry name" value="7tm_1"/>
    <property type="match status" value="1"/>
</dbReference>
<evidence type="ECO:0000313" key="11">
    <source>
        <dbReference type="Ensembl" id="ENSPTXP00000009724.1"/>
    </source>
</evidence>
<keyword evidence="4 9" id="KW-1133">Transmembrane helix</keyword>
<accession>A0A670YFE0</accession>
<dbReference type="GeneTree" id="ENSGT01030000234555"/>
<dbReference type="InterPro" id="IPR000276">
    <property type="entry name" value="GPCR_Rhodpsn"/>
</dbReference>
<dbReference type="InterPro" id="IPR050569">
    <property type="entry name" value="TAAR"/>
</dbReference>
<feature type="transmembrane region" description="Helical" evidence="9">
    <location>
        <begin position="158"/>
        <end position="179"/>
    </location>
</feature>
<dbReference type="PROSITE" id="PS50262">
    <property type="entry name" value="G_PROTEIN_RECEP_F1_2"/>
    <property type="match status" value="1"/>
</dbReference>
<evidence type="ECO:0000313" key="12">
    <source>
        <dbReference type="Proteomes" id="UP000472273"/>
    </source>
</evidence>
<protein>
    <recommendedName>
        <fullName evidence="10">G-protein coupled receptors family 1 profile domain-containing protein</fullName>
    </recommendedName>
</protein>